<dbReference type="Pfam" id="PF08421">
    <property type="entry name" value="Methyltransf_13"/>
    <property type="match status" value="1"/>
</dbReference>
<evidence type="ECO:0008006" key="5">
    <source>
        <dbReference type="Google" id="ProtNLM"/>
    </source>
</evidence>
<dbReference type="STRING" id="68895.RR42_s0579"/>
<dbReference type="Gene3D" id="6.10.250.3100">
    <property type="match status" value="1"/>
</dbReference>
<dbReference type="EMBL" id="CP010537">
    <property type="protein sequence ID" value="AJG22172.1"/>
    <property type="molecule type" value="Genomic_DNA"/>
</dbReference>
<dbReference type="PANTHER" id="PTHR43861:SF5">
    <property type="entry name" value="BLL5978 PROTEIN"/>
    <property type="match status" value="1"/>
</dbReference>
<dbReference type="Pfam" id="PF13489">
    <property type="entry name" value="Methyltransf_23"/>
    <property type="match status" value="1"/>
</dbReference>
<dbReference type="Proteomes" id="UP000031843">
    <property type="component" value="Chromosome secondary"/>
</dbReference>
<proteinExistence type="predicted"/>
<evidence type="ECO:0000259" key="2">
    <source>
        <dbReference type="Pfam" id="PF08484"/>
    </source>
</evidence>
<evidence type="ECO:0000313" key="4">
    <source>
        <dbReference type="Proteomes" id="UP000031843"/>
    </source>
</evidence>
<dbReference type="KEGG" id="cbw:RR42_s0579"/>
<dbReference type="Gene3D" id="3.40.50.720">
    <property type="entry name" value="NAD(P)-binding Rossmann-like Domain"/>
    <property type="match status" value="1"/>
</dbReference>
<dbReference type="InterPro" id="IPR013691">
    <property type="entry name" value="MeTrfase_14"/>
</dbReference>
<organism evidence="3 4">
    <name type="scientific">Cupriavidus basilensis</name>
    <dbReference type="NCBI Taxonomy" id="68895"/>
    <lineage>
        <taxon>Bacteria</taxon>
        <taxon>Pseudomonadati</taxon>
        <taxon>Pseudomonadota</taxon>
        <taxon>Betaproteobacteria</taxon>
        <taxon>Burkholderiales</taxon>
        <taxon>Burkholderiaceae</taxon>
        <taxon>Cupriavidus</taxon>
    </lineage>
</organism>
<protein>
    <recommendedName>
        <fullName evidence="5">Class I SAM-dependent methyltransferase</fullName>
    </recommendedName>
</protein>
<dbReference type="InterPro" id="IPR013630">
    <property type="entry name" value="Methyltransf_Zn-bd_dom_put"/>
</dbReference>
<dbReference type="PANTHER" id="PTHR43861">
    <property type="entry name" value="TRANS-ACONITATE 2-METHYLTRANSFERASE-RELATED"/>
    <property type="match status" value="1"/>
</dbReference>
<dbReference type="AlphaFoldDB" id="A0A0C4Y9M9"/>
<accession>A0A0C4Y9M9</accession>
<dbReference type="SUPFAM" id="SSF53335">
    <property type="entry name" value="S-adenosyl-L-methionine-dependent methyltransferases"/>
    <property type="match status" value="1"/>
</dbReference>
<dbReference type="Gene3D" id="3.40.50.150">
    <property type="entry name" value="Vaccinia Virus protein VP39"/>
    <property type="match status" value="1"/>
</dbReference>
<reference evidence="3 4" key="1">
    <citation type="journal article" date="2015" name="Genome Announc.">
        <title>Complete Genome Sequence of Cupriavidus basilensis 4G11, Isolated from the Oak Ridge Field Research Center Site.</title>
        <authorList>
            <person name="Ray J."/>
            <person name="Waters R.J."/>
            <person name="Skerker J.M."/>
            <person name="Kuehl J.V."/>
            <person name="Price M.N."/>
            <person name="Huang J."/>
            <person name="Chakraborty R."/>
            <person name="Arkin A.P."/>
            <person name="Deutschbauer A."/>
        </authorList>
    </citation>
    <scope>NUCLEOTIDE SEQUENCE [LARGE SCALE GENOMIC DNA]</scope>
    <source>
        <strain evidence="3">4G11</strain>
    </source>
</reference>
<feature type="domain" description="Methyltransferase putative zinc binding" evidence="1">
    <location>
        <begin position="22"/>
        <end position="83"/>
    </location>
</feature>
<keyword evidence="4" id="KW-1185">Reference proteome</keyword>
<feature type="domain" description="C-methyltransferase" evidence="2">
    <location>
        <begin position="263"/>
        <end position="421"/>
    </location>
</feature>
<dbReference type="Pfam" id="PF08484">
    <property type="entry name" value="Methyltransf_14"/>
    <property type="match status" value="1"/>
</dbReference>
<evidence type="ECO:0000259" key="1">
    <source>
        <dbReference type="Pfam" id="PF08421"/>
    </source>
</evidence>
<dbReference type="OrthoDB" id="9815644at2"/>
<dbReference type="Gene3D" id="6.20.50.110">
    <property type="entry name" value="Methyltransferase, zinc-binding domain"/>
    <property type="match status" value="1"/>
</dbReference>
<dbReference type="InterPro" id="IPR029063">
    <property type="entry name" value="SAM-dependent_MTases_sf"/>
</dbReference>
<dbReference type="InterPro" id="IPR038576">
    <property type="entry name" value="Methyltransf_Zn-bd_dom_put_sf"/>
</dbReference>
<gene>
    <name evidence="3" type="ORF">RR42_s0579</name>
</gene>
<name>A0A0C4Y9M9_9BURK</name>
<sequence length="427" mass="46747">MTDAAHASPATHSSHAAVDAACRSCGQALTQTVVDLGLSPVSNAFIKADDLALAETFYPLHAMVCQHCWLVQLRDATPAQTHFHDDYVYFSSYSSSWLEHAQRYVSTMTHRLGLNADSRVMELASNDGYLLQYFVQAGIPCLGVEPTANTAAAARTKGVDSRELFFGRDTAHALRQQGWEVDLLLGNNVLAHVPDINDFVGGMPLVLKAQGVITLEFPHLLRLIEQNQFDTLYHEHYSYLSLSALEPVFARAGLRVFDIEHLPTHGGSLRVFACHADANHATRPSVAATLEEERVAGLRSAALYAGFAERVRKAKRDLLAFLIEARNAGKRIAAYGAAAKGNTLLNYCGAGTDFIDYVVDRNPTKQGRLLPGTRIPVVAPEQVFGDKPDYLLILPWNIKDEVIAQMAGIREWGGRFVVAIPETAVLP</sequence>
<dbReference type="RefSeq" id="WP_043353488.1">
    <property type="nucleotide sequence ID" value="NZ_CP010537.1"/>
</dbReference>
<evidence type="ECO:0000313" key="3">
    <source>
        <dbReference type="EMBL" id="AJG22172.1"/>
    </source>
</evidence>